<evidence type="ECO:0000256" key="1">
    <source>
        <dbReference type="ARBA" id="ARBA00005775"/>
    </source>
</evidence>
<feature type="region of interest" description="Disordered" evidence="6">
    <location>
        <begin position="213"/>
        <end position="247"/>
    </location>
</feature>
<feature type="compositionally biased region" description="Low complexity" evidence="6">
    <location>
        <begin position="769"/>
        <end position="780"/>
    </location>
</feature>
<feature type="region of interest" description="Disordered" evidence="6">
    <location>
        <begin position="114"/>
        <end position="200"/>
    </location>
</feature>
<evidence type="ECO:0000313" key="10">
    <source>
        <dbReference type="Proteomes" id="UP001258017"/>
    </source>
</evidence>
<organism evidence="9 10">
    <name type="scientific">Odynerus spinipes</name>
    <dbReference type="NCBI Taxonomy" id="1348599"/>
    <lineage>
        <taxon>Eukaryota</taxon>
        <taxon>Metazoa</taxon>
        <taxon>Ecdysozoa</taxon>
        <taxon>Arthropoda</taxon>
        <taxon>Hexapoda</taxon>
        <taxon>Insecta</taxon>
        <taxon>Pterygota</taxon>
        <taxon>Neoptera</taxon>
        <taxon>Endopterygota</taxon>
        <taxon>Hymenoptera</taxon>
        <taxon>Apocrita</taxon>
        <taxon>Aculeata</taxon>
        <taxon>Vespoidea</taxon>
        <taxon>Vespidae</taxon>
        <taxon>Eumeninae</taxon>
        <taxon>Odynerus</taxon>
    </lineage>
</organism>
<evidence type="ECO:0000256" key="2">
    <source>
        <dbReference type="ARBA" id="ARBA00022540"/>
    </source>
</evidence>
<dbReference type="SMART" id="SM00544">
    <property type="entry name" value="MA3"/>
    <property type="match status" value="1"/>
</dbReference>
<feature type="compositionally biased region" description="Low complexity" evidence="6">
    <location>
        <begin position="161"/>
        <end position="182"/>
    </location>
</feature>
<keyword evidence="2" id="KW-0396">Initiation factor</keyword>
<dbReference type="Pfam" id="PF02854">
    <property type="entry name" value="MIF4G"/>
    <property type="match status" value="1"/>
</dbReference>
<evidence type="ECO:0000256" key="3">
    <source>
        <dbReference type="ARBA" id="ARBA00022553"/>
    </source>
</evidence>
<proteinExistence type="inferred from homology"/>
<comment type="caution">
    <text evidence="9">The sequence shown here is derived from an EMBL/GenBank/DDBJ whole genome shotgun (WGS) entry which is preliminary data.</text>
</comment>
<comment type="similarity">
    <text evidence="1">Belongs to the eukaryotic initiation factor 4G family.</text>
</comment>
<feature type="compositionally biased region" description="Low complexity" evidence="6">
    <location>
        <begin position="503"/>
        <end position="519"/>
    </location>
</feature>
<feature type="compositionally biased region" description="Basic and acidic residues" evidence="6">
    <location>
        <begin position="810"/>
        <end position="822"/>
    </location>
</feature>
<dbReference type="InterPro" id="IPR003307">
    <property type="entry name" value="W2_domain"/>
</dbReference>
<feature type="domain" description="MI" evidence="8">
    <location>
        <begin position="1694"/>
        <end position="1816"/>
    </location>
</feature>
<feature type="compositionally biased region" description="Polar residues" evidence="6">
    <location>
        <begin position="789"/>
        <end position="801"/>
    </location>
</feature>
<keyword evidence="5" id="KW-0648">Protein biosynthesis</keyword>
<feature type="region of interest" description="Disordered" evidence="6">
    <location>
        <begin position="1003"/>
        <end position="1022"/>
    </location>
</feature>
<feature type="region of interest" description="Disordered" evidence="6">
    <location>
        <begin position="1184"/>
        <end position="1206"/>
    </location>
</feature>
<evidence type="ECO:0000256" key="5">
    <source>
        <dbReference type="ARBA" id="ARBA00022917"/>
    </source>
</evidence>
<gene>
    <name evidence="9" type="ORF">KPH14_004191</name>
</gene>
<dbReference type="SMART" id="SM00515">
    <property type="entry name" value="eIF5C"/>
    <property type="match status" value="1"/>
</dbReference>
<feature type="compositionally biased region" description="Polar residues" evidence="6">
    <location>
        <begin position="739"/>
        <end position="761"/>
    </location>
</feature>
<dbReference type="GO" id="GO:0006417">
    <property type="term" value="P:regulation of translation"/>
    <property type="evidence" value="ECO:0007669"/>
    <property type="project" value="UniProtKB-KW"/>
</dbReference>
<accession>A0AAD9RZP1</accession>
<dbReference type="Pfam" id="PF02020">
    <property type="entry name" value="W2"/>
    <property type="match status" value="1"/>
</dbReference>
<evidence type="ECO:0000256" key="4">
    <source>
        <dbReference type="ARBA" id="ARBA00022845"/>
    </source>
</evidence>
<protein>
    <recommendedName>
        <fullName evidence="11">Eukaryotic translation initiation factor 4 gamma 3</fullName>
    </recommendedName>
</protein>
<feature type="compositionally biased region" description="Low complexity" evidence="6">
    <location>
        <begin position="1648"/>
        <end position="1665"/>
    </location>
</feature>
<feature type="region of interest" description="Disordered" evidence="6">
    <location>
        <begin position="503"/>
        <end position="526"/>
    </location>
</feature>
<feature type="compositionally biased region" description="Basic and acidic residues" evidence="6">
    <location>
        <begin position="1627"/>
        <end position="1640"/>
    </location>
</feature>
<keyword evidence="4" id="KW-0810">Translation regulation</keyword>
<feature type="region of interest" description="Disordered" evidence="6">
    <location>
        <begin position="1608"/>
        <end position="1689"/>
    </location>
</feature>
<dbReference type="FunFam" id="1.25.40.180:FF:000042">
    <property type="entry name" value="Eukaryotic translation initiation factor 4 gamma"/>
    <property type="match status" value="1"/>
</dbReference>
<dbReference type="PANTHER" id="PTHR23253">
    <property type="entry name" value="EUKARYOTIC TRANSLATION INITIATION FACTOR 4 GAMMA"/>
    <property type="match status" value="1"/>
</dbReference>
<dbReference type="PANTHER" id="PTHR23253:SF78">
    <property type="entry name" value="EUKARYOTIC TRANSLATION INITIATION FACTOR 4G1, ISOFORM B-RELATED"/>
    <property type="match status" value="1"/>
</dbReference>
<evidence type="ECO:0008006" key="11">
    <source>
        <dbReference type="Google" id="ProtNLM"/>
    </source>
</evidence>
<dbReference type="SUPFAM" id="SSF48371">
    <property type="entry name" value="ARM repeat"/>
    <property type="match status" value="3"/>
</dbReference>
<feature type="domain" description="W2" evidence="7">
    <location>
        <begin position="1888"/>
        <end position="2054"/>
    </location>
</feature>
<feature type="compositionally biased region" description="Basic residues" evidence="6">
    <location>
        <begin position="1191"/>
        <end position="1206"/>
    </location>
</feature>
<feature type="compositionally biased region" description="Polar residues" evidence="6">
    <location>
        <begin position="439"/>
        <end position="455"/>
    </location>
</feature>
<feature type="compositionally biased region" description="Low complexity" evidence="6">
    <location>
        <begin position="685"/>
        <end position="738"/>
    </location>
</feature>
<dbReference type="Proteomes" id="UP001258017">
    <property type="component" value="Unassembled WGS sequence"/>
</dbReference>
<dbReference type="EMBL" id="JAIFRP010000006">
    <property type="protein sequence ID" value="KAK2588141.1"/>
    <property type="molecule type" value="Genomic_DNA"/>
</dbReference>
<dbReference type="InterPro" id="IPR049485">
    <property type="entry name" value="eIF4G1-like_eIF4E-bd"/>
</dbReference>
<name>A0AAD9RZP1_9HYME</name>
<dbReference type="CDD" id="cd11559">
    <property type="entry name" value="W2_eIF4G1_like"/>
    <property type="match status" value="1"/>
</dbReference>
<dbReference type="Pfam" id="PF02847">
    <property type="entry name" value="MA3"/>
    <property type="match status" value="1"/>
</dbReference>
<dbReference type="GO" id="GO:0003743">
    <property type="term" value="F:translation initiation factor activity"/>
    <property type="evidence" value="ECO:0007669"/>
    <property type="project" value="UniProtKB-KW"/>
</dbReference>
<evidence type="ECO:0000259" key="7">
    <source>
        <dbReference type="PROSITE" id="PS51363"/>
    </source>
</evidence>
<dbReference type="InterPro" id="IPR003890">
    <property type="entry name" value="MIF4G-like_typ-3"/>
</dbReference>
<feature type="region of interest" description="Disordered" evidence="6">
    <location>
        <begin position="1052"/>
        <end position="1106"/>
    </location>
</feature>
<feature type="compositionally biased region" description="Basic and acidic residues" evidence="6">
    <location>
        <begin position="918"/>
        <end position="966"/>
    </location>
</feature>
<feature type="compositionally biased region" description="Basic and acidic residues" evidence="6">
    <location>
        <begin position="1521"/>
        <end position="1530"/>
    </location>
</feature>
<evidence type="ECO:0000313" key="9">
    <source>
        <dbReference type="EMBL" id="KAK2588141.1"/>
    </source>
</evidence>
<feature type="compositionally biased region" description="Basic and acidic residues" evidence="6">
    <location>
        <begin position="890"/>
        <end position="904"/>
    </location>
</feature>
<dbReference type="SMART" id="SM00543">
    <property type="entry name" value="MIF4G"/>
    <property type="match status" value="1"/>
</dbReference>
<reference evidence="9" key="1">
    <citation type="submission" date="2021-08" db="EMBL/GenBank/DDBJ databases">
        <authorList>
            <person name="Misof B."/>
            <person name="Oliver O."/>
            <person name="Podsiadlowski L."/>
            <person name="Donath A."/>
            <person name="Peters R."/>
            <person name="Mayer C."/>
            <person name="Rust J."/>
            <person name="Gunkel S."/>
            <person name="Lesny P."/>
            <person name="Martin S."/>
            <person name="Oeyen J.P."/>
            <person name="Petersen M."/>
            <person name="Panagiotis P."/>
            <person name="Wilbrandt J."/>
            <person name="Tanja T."/>
        </authorList>
    </citation>
    <scope>NUCLEOTIDE SEQUENCE</scope>
    <source>
        <strain evidence="9">GBR_01_08_01A</strain>
        <tissue evidence="9">Thorax + abdomen</tissue>
    </source>
</reference>
<dbReference type="GO" id="GO:0003729">
    <property type="term" value="F:mRNA binding"/>
    <property type="evidence" value="ECO:0007669"/>
    <property type="project" value="TreeGrafter"/>
</dbReference>
<evidence type="ECO:0000259" key="8">
    <source>
        <dbReference type="PROSITE" id="PS51366"/>
    </source>
</evidence>
<feature type="region of interest" description="Disordered" evidence="6">
    <location>
        <begin position="370"/>
        <end position="456"/>
    </location>
</feature>
<feature type="compositionally biased region" description="Polar residues" evidence="6">
    <location>
        <begin position="1546"/>
        <end position="1559"/>
    </location>
</feature>
<dbReference type="Pfam" id="PF21140">
    <property type="entry name" value="eIF4G1-like_eIF4E-bd"/>
    <property type="match status" value="1"/>
</dbReference>
<feature type="region of interest" description="Disordered" evidence="6">
    <location>
        <begin position="27"/>
        <end position="68"/>
    </location>
</feature>
<sequence length="2065" mass="226644">MVSRYGVSKEGAVDVAVGVGPMHCLIGGPHHHHHLSAPHPQNPQPGHNHHVHHAAHPPPPSPSPHLNHQLSHHQLTVNINHLGHQLAQHQQAPPQYRVVTANTRSEFHVPAQNYGAQPGGQVGGGGGSVGVPGGRGPPQLGGIPTIGQSTAGIPPGGPAGGQAPPQAQAPGVQTQQTQGPAPTTTPPVHTPSPQEMGKQPHLQAHSYYQAAPRPQQPRNLNHRSGQGGSGNQVAGMPGVGGGGGQPPVMYTTNLTGQPGAVYVPSHVAGLPTGPHQQSLYHMNNPIIQFSSAPQRPQNQSFYPPYQPHALLAQNLYPYQPGPTPPSGFFYTSPTAPLSLNRSSATAVSGGAQHVGGALGGAQGATMVPQGTLQQPAQQPQPLPQIDVYSGYNGGATTGTSSSIRSKKPRGEKAITDIVNPSTGKNISHEIYDDDATVESGESSNRETPQPQNSSGAEVVADFAARVAKAATESSDSGSPVAAVVTAAETFASQIATQSLSNIQQTNSSNDTNNQCNSNDPPTPTLQNISNVHALCSQSSLDTTSASSNVTQIETISTSSSPCPLPSSAAPSSVSISSATPSVAAAAATTPSPSSASSSFSSCAVKTAVVSKPLQILAKEFQPRGEKKTVSSSSSSSSEETVAAAAAAVVVNIDAIPTTQPAATLVATPTPVVEQQDAKSTTSSSPQQHQPQQHQPQQHQPQQHQPQQHQPQQHQPQQHQHQPQQQQQHQPQQQHQQQHSVPNTTTAPEVTKPSSTTPSANHVPTREPFSNLSSKTTSSNSPPRRKSQSHSHGQSNNATEQQLPPPPPPSAKEHKEKKREKSLSSRGATPAPAAHDQSDHHQHHHQKTNGDASGGDKAEQEPVVVARNDVQQHKQNDGKAMQKQKSKAKLKPRDLNRKGAEKEGTDMDAFVNTALPTKTEVKQQQDSKESMQLKDSNKEPVREITKESKEKDNYESKKEKEVTTVHPKVEKHVIPDVVKESAPVQTPIIEKLSTEKEIAKEVPSKVEDHVKSQNTCNTQIKPVPNDVVDHANIKEDIDLEAIVAQKNEENTRRVHEEISGFQAAPCEENVPSVPAVDKSSEQTEPQPPADTTASKSSVPLKYKYKDDQWSPINKGGKKVYDREFLMRLQDDPNSRIKPSNLPDLEVVLKDNTKARSSTLDLRALKETSISRPDALFPGFVKSALSRVPPTNRKSHPGQKQTKSSKPHVIHVSLSLREDVKLRETENAWRPTRLKQLNVSEEEAKTEALYKRVRSVLNKLTPQKFNTLIEQVRSLQIDTQERLQGVINLVFEKAVDEPSFSVAYALMCKELAMMEASDSDKSGDKSTESSVNFRKLILSRCQKEFEKNPIDEVSRASKLKEIEECTDPEKKKDLQVQLEEEERRIRIKSVGNIRFIGELYKQGMLTTNIMHRCIAHLLNENDEDSLECVCKLLTTIGKDLDSKGKQEEMREYFHKMQELVNRRGSGKISSRIRFMLQDVIELRASKWIPRRDDSNPKTIDQIQKEVESERLDTQLNNTPLNTPRKDDRNSDRKRNRGFGPADEGGWSQPVSRTRQTYSVETSKLRNKPPPMDDLQLGSRNMYMWKNPTSSSKTINSNKFACLENISTIEQDKRMPPLPLSGSRSTGPRDYGRDYKSSYDGRGSRNGSHQLSGASSSRESSLLDNSLSQNVSLPTQPMKSVSQTVSSTHKPPLTEEAFTKAFNSILKDYLREHILENAISDIKQTFDNTTFTKFVRESINFVLEKSPAERERVSRLMSQLISRNILPFQHLKAGFSEVLEIVDDLIIDIPKIWAYLAEVLTHPIKDEVMPLSEMGSIFISLRSQGYAGKLLGELLAKLSREKGSKWVADKWDQSRLALNDIINPDRENVDKIIKEHHLEFLIGDYNSAKSSSSDELSLQQIHEQLKRLMKENTFDEISSWITENVGNRVKDPKFIRVLMTAILETSIVPFNETWKLNENTFSNLQLLIHRFVDTDEVLELQCLYAIQAYMTKIEFPCGILRNIINKLSGDNIISSDAFLAWQKSEDPAEHEGHSVAIMMLTAFFTSLQEAEDSSSVEDGPSNVNSDRC</sequence>
<feature type="region of interest" description="Disordered" evidence="6">
    <location>
        <begin position="670"/>
        <end position="966"/>
    </location>
</feature>
<feature type="compositionally biased region" description="Gly residues" evidence="6">
    <location>
        <begin position="117"/>
        <end position="136"/>
    </location>
</feature>
<dbReference type="Gene3D" id="1.25.40.180">
    <property type="match status" value="3"/>
</dbReference>
<dbReference type="GO" id="GO:0016281">
    <property type="term" value="C:eukaryotic translation initiation factor 4F complex"/>
    <property type="evidence" value="ECO:0007669"/>
    <property type="project" value="TreeGrafter"/>
</dbReference>
<evidence type="ECO:0000256" key="6">
    <source>
        <dbReference type="SAM" id="MobiDB-lite"/>
    </source>
</evidence>
<dbReference type="PROSITE" id="PS51363">
    <property type="entry name" value="W2"/>
    <property type="match status" value="1"/>
</dbReference>
<feature type="region of interest" description="Disordered" evidence="6">
    <location>
        <begin position="1503"/>
        <end position="1575"/>
    </location>
</feature>
<keyword evidence="10" id="KW-1185">Reference proteome</keyword>
<keyword evidence="3" id="KW-0597">Phosphoprotein</keyword>
<feature type="compositionally biased region" description="Polar residues" evidence="6">
    <location>
        <begin position="1666"/>
        <end position="1686"/>
    </location>
</feature>
<dbReference type="InterPro" id="IPR016024">
    <property type="entry name" value="ARM-type_fold"/>
</dbReference>
<dbReference type="FunFam" id="1.25.40.180:FF:000068">
    <property type="entry name" value="Eukaryotic translation initiation factor 4 gamma 1-like Protein"/>
    <property type="match status" value="1"/>
</dbReference>
<dbReference type="PROSITE" id="PS51366">
    <property type="entry name" value="MI"/>
    <property type="match status" value="1"/>
</dbReference>
<reference evidence="9" key="2">
    <citation type="journal article" date="2023" name="Commun. Biol.">
        <title>Intrasexual cuticular hydrocarbon dimorphism in a wasp sheds light on hydrocarbon biosynthesis genes in Hymenoptera.</title>
        <authorList>
            <person name="Moris V.C."/>
            <person name="Podsiadlowski L."/>
            <person name="Martin S."/>
            <person name="Oeyen J.P."/>
            <person name="Donath A."/>
            <person name="Petersen M."/>
            <person name="Wilbrandt J."/>
            <person name="Misof B."/>
            <person name="Liedtke D."/>
            <person name="Thamm M."/>
            <person name="Scheiner R."/>
            <person name="Schmitt T."/>
            <person name="Niehuis O."/>
        </authorList>
    </citation>
    <scope>NUCLEOTIDE SEQUENCE</scope>
    <source>
        <strain evidence="9">GBR_01_08_01A</strain>
    </source>
</reference>
<dbReference type="InterPro" id="IPR003891">
    <property type="entry name" value="Initiation_fac_eIF4g_MI"/>
</dbReference>
<feature type="compositionally biased region" description="Low complexity" evidence="6">
    <location>
        <begin position="370"/>
        <end position="379"/>
    </location>
</feature>